<dbReference type="InterPro" id="IPR052638">
    <property type="entry name" value="PiggyBac_TE-derived"/>
</dbReference>
<dbReference type="GeneID" id="103513979"/>
<feature type="compositionally biased region" description="Basic residues" evidence="1">
    <location>
        <begin position="98"/>
        <end position="117"/>
    </location>
</feature>
<evidence type="ECO:0000313" key="4">
    <source>
        <dbReference type="RefSeq" id="XP_008477065.2"/>
    </source>
</evidence>
<dbReference type="PANTHER" id="PTHR47055:SF3">
    <property type="entry name" value="PHORBOL-ESTER_DAG-TYPE DOMAIN-CONTAINING PROTEIN"/>
    <property type="match status" value="1"/>
</dbReference>
<dbReference type="PANTHER" id="PTHR47055">
    <property type="entry name" value="DDE_TNP_1_7 DOMAIN-CONTAINING PROTEIN"/>
    <property type="match status" value="1"/>
</dbReference>
<reference evidence="4" key="1">
    <citation type="submission" date="2025-08" db="UniProtKB">
        <authorList>
            <consortium name="RefSeq"/>
        </authorList>
    </citation>
    <scope>IDENTIFICATION</scope>
</reference>
<sequence length="465" mass="53565">MDLHRKSLTVNEILIALEEDECQNDIETTITIFPPDNCNDPLTDEDSGDEEIVTLGNLPGSQLRGEGELSTRFNRCTLVDERGEDNGDRDQEATDTRAKKRKVSAQKTKTRRKRSVGGKKSTDQTEGSYNWAKLELNVDSSSPFLPIYDVKNQLKTPLEYFSLFYDDEVIDMFVKNTNKYIAMKNFVGDVSYEEMLCFFGVLLYSGYVDCPRKRMYFETGSADMNHDIVTSSISRTRFELIMSNVHVCDNRYLDKTDRYAKVRPLYNILNKKFVEYAPHEEFHSIDESMVPYYGKNSLKQRILGKPVRFGYKVWVGSTYYGYVLWKDPYQGRSQVLSQYKDLGLGASVILSYADVLRTIGDHPYNLYYDNFFGGLPLLEHLNEKGIFATCTMRENRLKECPLEENAKFKKQERGSFDYRSDEKKRITICKWNDNSVVTIATNSSSAINPVGLVKRFSQAEKNTLQ</sequence>
<feature type="region of interest" description="Disordered" evidence="1">
    <location>
        <begin position="80"/>
        <end position="125"/>
    </location>
</feature>
<gene>
    <name evidence="4" type="primary">LOC103513979</name>
</gene>
<dbReference type="Proteomes" id="UP000079169">
    <property type="component" value="Unplaced"/>
</dbReference>
<keyword evidence="3" id="KW-1185">Reference proteome</keyword>
<dbReference type="GO" id="GO:0043565">
    <property type="term" value="F:sequence-specific DNA binding"/>
    <property type="evidence" value="ECO:0007669"/>
    <property type="project" value="TreeGrafter"/>
</dbReference>
<dbReference type="KEGG" id="dci:103513979"/>
<protein>
    <submittedName>
        <fullName evidence="4">PiggyBac transposable element-derived protein 3-like</fullName>
    </submittedName>
</protein>
<feature type="domain" description="PiggyBac transposable element-derived protein" evidence="2">
    <location>
        <begin position="156"/>
        <end position="456"/>
    </location>
</feature>
<name>A0A1S3D993_DIACI</name>
<dbReference type="AlphaFoldDB" id="A0A1S3D993"/>
<dbReference type="InterPro" id="IPR029526">
    <property type="entry name" value="PGBD"/>
</dbReference>
<feature type="compositionally biased region" description="Basic and acidic residues" evidence="1">
    <location>
        <begin position="80"/>
        <end position="97"/>
    </location>
</feature>
<dbReference type="PaxDb" id="121845-A0A1S3D993"/>
<proteinExistence type="predicted"/>
<evidence type="ECO:0000313" key="3">
    <source>
        <dbReference type="Proteomes" id="UP000079169"/>
    </source>
</evidence>
<evidence type="ECO:0000259" key="2">
    <source>
        <dbReference type="Pfam" id="PF13843"/>
    </source>
</evidence>
<dbReference type="STRING" id="121845.A0A1S3D993"/>
<organism evidence="3 4">
    <name type="scientific">Diaphorina citri</name>
    <name type="common">Asian citrus psyllid</name>
    <dbReference type="NCBI Taxonomy" id="121845"/>
    <lineage>
        <taxon>Eukaryota</taxon>
        <taxon>Metazoa</taxon>
        <taxon>Ecdysozoa</taxon>
        <taxon>Arthropoda</taxon>
        <taxon>Hexapoda</taxon>
        <taxon>Insecta</taxon>
        <taxon>Pterygota</taxon>
        <taxon>Neoptera</taxon>
        <taxon>Paraneoptera</taxon>
        <taxon>Hemiptera</taxon>
        <taxon>Sternorrhyncha</taxon>
        <taxon>Psylloidea</taxon>
        <taxon>Psyllidae</taxon>
        <taxon>Diaphorininae</taxon>
        <taxon>Diaphorina</taxon>
    </lineage>
</organism>
<dbReference type="RefSeq" id="XP_008477065.2">
    <property type="nucleotide sequence ID" value="XM_008478843.3"/>
</dbReference>
<dbReference type="Pfam" id="PF13843">
    <property type="entry name" value="DDE_Tnp_1_7"/>
    <property type="match status" value="1"/>
</dbReference>
<accession>A0A1S3D993</accession>
<dbReference type="OMA" id="RITICKW"/>
<evidence type="ECO:0000256" key="1">
    <source>
        <dbReference type="SAM" id="MobiDB-lite"/>
    </source>
</evidence>